<protein>
    <submittedName>
        <fullName evidence="2">Uncharacterized protein</fullName>
    </submittedName>
</protein>
<accession>A0A5P2H7X6</accession>
<evidence type="ECO:0000256" key="1">
    <source>
        <dbReference type="SAM" id="MobiDB-lite"/>
    </source>
</evidence>
<feature type="compositionally biased region" description="Basic and acidic residues" evidence="1">
    <location>
        <begin position="26"/>
        <end position="44"/>
    </location>
</feature>
<evidence type="ECO:0000313" key="2">
    <source>
        <dbReference type="EMBL" id="QET03603.1"/>
    </source>
</evidence>
<evidence type="ECO:0000313" key="3">
    <source>
        <dbReference type="Proteomes" id="UP000322822"/>
    </source>
</evidence>
<organism evidence="2 3">
    <name type="scientific">Cupriavidus pauculus</name>
    <dbReference type="NCBI Taxonomy" id="82633"/>
    <lineage>
        <taxon>Bacteria</taxon>
        <taxon>Pseudomonadati</taxon>
        <taxon>Pseudomonadota</taxon>
        <taxon>Betaproteobacteria</taxon>
        <taxon>Burkholderiales</taxon>
        <taxon>Burkholderiaceae</taxon>
        <taxon>Cupriavidus</taxon>
    </lineage>
</organism>
<reference evidence="2 3" key="1">
    <citation type="submission" date="2019-09" db="EMBL/GenBank/DDBJ databases">
        <title>FDA dAtabase for Regulatory Grade micrObial Sequences (FDA-ARGOS): Supporting development and validation of Infectious Disease Dx tests.</title>
        <authorList>
            <person name="Sciortino C."/>
            <person name="Tallon L."/>
            <person name="Sadzewicz L."/>
            <person name="Vavikolanu K."/>
            <person name="Mehta A."/>
            <person name="Aluvathingal J."/>
            <person name="Nadendla S."/>
            <person name="Nandy P."/>
            <person name="Geyer C."/>
            <person name="Yan Y."/>
            <person name="Sichtig H."/>
        </authorList>
    </citation>
    <scope>NUCLEOTIDE SEQUENCE [LARGE SCALE GENOMIC DNA]</scope>
    <source>
        <strain evidence="2 3">FDAARGOS_664</strain>
    </source>
</reference>
<dbReference type="Proteomes" id="UP000322822">
    <property type="component" value="Chromosome 1"/>
</dbReference>
<proteinExistence type="predicted"/>
<name>A0A5P2H7X6_9BURK</name>
<dbReference type="EMBL" id="CP044065">
    <property type="protein sequence ID" value="QET03603.1"/>
    <property type="molecule type" value="Genomic_DNA"/>
</dbReference>
<sequence length="110" mass="12141">MAIRRARGLARTAEPLTDISSFRTVRPRDARRGPIEFSRARPARETRAKTANAVFGDVPCSRFRTANRGVPATEFISVRPTFSTCCRAPMNRSLDWGQSVPYLGSVGSPT</sequence>
<feature type="region of interest" description="Disordered" evidence="1">
    <location>
        <begin position="20"/>
        <end position="44"/>
    </location>
</feature>
<gene>
    <name evidence="2" type="ORF">FOB72_00205</name>
</gene>
<dbReference type="OrthoDB" id="8965671at2"/>
<dbReference type="AlphaFoldDB" id="A0A5P2H7X6"/>